<reference evidence="7 8" key="1">
    <citation type="submission" date="2019-11" db="EMBL/GenBank/DDBJ databases">
        <authorList>
            <person name="Zhang J."/>
            <person name="Sun C."/>
        </authorList>
    </citation>
    <scope>NUCLEOTIDE SEQUENCE [LARGE SCALE GENOMIC DNA]</scope>
    <source>
        <strain evidence="8">sp2</strain>
    </source>
</reference>
<dbReference type="Proteomes" id="UP000427716">
    <property type="component" value="Chromosome"/>
</dbReference>
<evidence type="ECO:0000313" key="7">
    <source>
        <dbReference type="EMBL" id="QGT77437.1"/>
    </source>
</evidence>
<comment type="subcellular location">
    <subcellularLocation>
        <location evidence="1">Membrane</location>
    </subcellularLocation>
</comment>
<dbReference type="AlphaFoldDB" id="A0A6I6D084"/>
<keyword evidence="4 5" id="KW-0472">Membrane</keyword>
<evidence type="ECO:0000259" key="6">
    <source>
        <dbReference type="Pfam" id="PF07219"/>
    </source>
</evidence>
<feature type="transmembrane region" description="Helical" evidence="5">
    <location>
        <begin position="41"/>
        <end position="66"/>
    </location>
</feature>
<dbReference type="InterPro" id="IPR010817">
    <property type="entry name" value="HemY_N"/>
</dbReference>
<gene>
    <name evidence="7" type="ORF">GM160_00265</name>
</gene>
<evidence type="ECO:0000256" key="3">
    <source>
        <dbReference type="ARBA" id="ARBA00022989"/>
    </source>
</evidence>
<dbReference type="GO" id="GO:0016020">
    <property type="term" value="C:membrane"/>
    <property type="evidence" value="ECO:0007669"/>
    <property type="project" value="UniProtKB-SubCell"/>
</dbReference>
<keyword evidence="3 5" id="KW-1133">Transmembrane helix</keyword>
<organism evidence="7 8">
    <name type="scientific">Guyparkeria halophila</name>
    <dbReference type="NCBI Taxonomy" id="47960"/>
    <lineage>
        <taxon>Bacteria</taxon>
        <taxon>Pseudomonadati</taxon>
        <taxon>Pseudomonadota</taxon>
        <taxon>Gammaproteobacteria</taxon>
        <taxon>Chromatiales</taxon>
        <taxon>Thioalkalibacteraceae</taxon>
        <taxon>Guyparkeria</taxon>
    </lineage>
</organism>
<name>A0A6I6D084_9GAMM</name>
<keyword evidence="2 5" id="KW-0812">Transmembrane</keyword>
<evidence type="ECO:0000256" key="4">
    <source>
        <dbReference type="ARBA" id="ARBA00023136"/>
    </source>
</evidence>
<feature type="domain" description="HemY N-terminal" evidence="6">
    <location>
        <begin position="27"/>
        <end position="126"/>
    </location>
</feature>
<protein>
    <recommendedName>
        <fullName evidence="6">HemY N-terminal domain-containing protein</fullName>
    </recommendedName>
</protein>
<dbReference type="Pfam" id="PF07219">
    <property type="entry name" value="HemY_N"/>
    <property type="match status" value="1"/>
</dbReference>
<sequence>MKRLIVWIVLLAAAVAAAVYFLPGAGVAMLEFAGWRVETTAIGLVLMVLVALIVLQLLWRLIAGMLHLPARLSRRSAEQRRRAADEKLLRAWAERQRRQTELAQRYALAGVEDGSLPPMHFQVAIDALLDGLDPSRQGAAPRGRAETREEIGDLFETVGRRFPKFAEFLRLHIVQRLIALREVEWARAMVEPLVETHPRDEAILLIRAQLLEMAGEYDDLARLLPTLRRIKDKRLTADELLRIERVVLLGRIEAASRSRDLDALSRLWSEAGRNVVDSPSVTIAYAEALARGGAEDAAERVLEKRLGRTLEAQTLHAWAELRHDKPAEARKRLLKLVPDDWSEPANAPDVGRARERAAFAYAMARLALAESDPTAAQLWVSRLGPLDQELRYLAVAARVHARLRDSNEAALLYERALARAGLETSPAPQPVKPPATDDGR</sequence>
<evidence type="ECO:0000313" key="8">
    <source>
        <dbReference type="Proteomes" id="UP000427716"/>
    </source>
</evidence>
<dbReference type="EMBL" id="CP046415">
    <property type="protein sequence ID" value="QGT77437.1"/>
    <property type="molecule type" value="Genomic_DNA"/>
</dbReference>
<evidence type="ECO:0000256" key="5">
    <source>
        <dbReference type="SAM" id="Phobius"/>
    </source>
</evidence>
<dbReference type="RefSeq" id="WP_156227259.1">
    <property type="nucleotide sequence ID" value="NZ_CP046415.1"/>
</dbReference>
<evidence type="ECO:0000256" key="2">
    <source>
        <dbReference type="ARBA" id="ARBA00022692"/>
    </source>
</evidence>
<evidence type="ECO:0000256" key="1">
    <source>
        <dbReference type="ARBA" id="ARBA00004370"/>
    </source>
</evidence>
<proteinExistence type="predicted"/>
<dbReference type="KEGG" id="ghl:GM160_00265"/>
<keyword evidence="8" id="KW-1185">Reference proteome</keyword>
<accession>A0A6I6D084</accession>